<keyword evidence="2" id="KW-1185">Reference proteome</keyword>
<sequence length="437" mass="49178">MHRGGDIQLGADGCFSYRHLKSAGDGPISYDPSYFISKDKVLILCNIDMPGEQQQYIVACLEEVKDLIPLHAKIVQAYDVGCVTDHSLNLYPILSAGLRERISFFINPMHSFGHQWVCHIVYSPRLRWGLCLIDAEGVEHEHKNLVKKRTIANKVLRDCGVPVAELRRNWEEQKAAQSSIRSYASMHLKRELDKVLALQTQIDTVEQSIADVKQSITGPAASAASATLLRSLEKTHETLGSQAQQLYASLNIQDSFPELQGLPLEFVQTLLLMRDLKINIRKRVVGRTKLHQATRKVISKRQPALLRSIAKFNAYCVDLERVQPPGCPIPIPPPLSTQLNGLRDDPSLHEDVWITLAQGEIPRWLDNADVHDGIRALHSADRCAEETSRLNMERFNMANWLTQELSAFTLAIDTLTDSSLSLALEIHLKQLQFLCLM</sequence>
<gene>
    <name evidence="1" type="ORF">B0H17DRAFT_1163635</name>
</gene>
<dbReference type="EMBL" id="JARKIE010000341">
    <property type="protein sequence ID" value="KAJ7652941.1"/>
    <property type="molecule type" value="Genomic_DNA"/>
</dbReference>
<dbReference type="PANTHER" id="PTHR33096">
    <property type="entry name" value="CXC2 DOMAIN-CONTAINING PROTEIN"/>
    <property type="match status" value="1"/>
</dbReference>
<reference evidence="1" key="1">
    <citation type="submission" date="2023-03" db="EMBL/GenBank/DDBJ databases">
        <title>Massive genome expansion in bonnet fungi (Mycena s.s.) driven by repeated elements and novel gene families across ecological guilds.</title>
        <authorList>
            <consortium name="Lawrence Berkeley National Laboratory"/>
            <person name="Harder C.B."/>
            <person name="Miyauchi S."/>
            <person name="Viragh M."/>
            <person name="Kuo A."/>
            <person name="Thoen E."/>
            <person name="Andreopoulos B."/>
            <person name="Lu D."/>
            <person name="Skrede I."/>
            <person name="Drula E."/>
            <person name="Henrissat B."/>
            <person name="Morin E."/>
            <person name="Kohler A."/>
            <person name="Barry K."/>
            <person name="LaButti K."/>
            <person name="Morin E."/>
            <person name="Salamov A."/>
            <person name="Lipzen A."/>
            <person name="Mereny Z."/>
            <person name="Hegedus B."/>
            <person name="Baldrian P."/>
            <person name="Stursova M."/>
            <person name="Weitz H."/>
            <person name="Taylor A."/>
            <person name="Grigoriev I.V."/>
            <person name="Nagy L.G."/>
            <person name="Martin F."/>
            <person name="Kauserud H."/>
        </authorList>
    </citation>
    <scope>NUCLEOTIDE SEQUENCE</scope>
    <source>
        <strain evidence="1">CBHHK067</strain>
    </source>
</reference>
<organism evidence="1 2">
    <name type="scientific">Mycena rosella</name>
    <name type="common">Pink bonnet</name>
    <name type="synonym">Agaricus rosellus</name>
    <dbReference type="NCBI Taxonomy" id="1033263"/>
    <lineage>
        <taxon>Eukaryota</taxon>
        <taxon>Fungi</taxon>
        <taxon>Dikarya</taxon>
        <taxon>Basidiomycota</taxon>
        <taxon>Agaricomycotina</taxon>
        <taxon>Agaricomycetes</taxon>
        <taxon>Agaricomycetidae</taxon>
        <taxon>Agaricales</taxon>
        <taxon>Marasmiineae</taxon>
        <taxon>Mycenaceae</taxon>
        <taxon>Mycena</taxon>
    </lineage>
</organism>
<protein>
    <submittedName>
        <fullName evidence="1">Uncharacterized protein</fullName>
    </submittedName>
</protein>
<evidence type="ECO:0000313" key="2">
    <source>
        <dbReference type="Proteomes" id="UP001221757"/>
    </source>
</evidence>
<accession>A0AAD7CM67</accession>
<dbReference type="Pfam" id="PF18758">
    <property type="entry name" value="KDZ"/>
    <property type="match status" value="1"/>
</dbReference>
<dbReference type="InterPro" id="IPR040521">
    <property type="entry name" value="KDZ"/>
</dbReference>
<proteinExistence type="predicted"/>
<comment type="caution">
    <text evidence="1">The sequence shown here is derived from an EMBL/GenBank/DDBJ whole genome shotgun (WGS) entry which is preliminary data.</text>
</comment>
<dbReference type="Proteomes" id="UP001221757">
    <property type="component" value="Unassembled WGS sequence"/>
</dbReference>
<dbReference type="AlphaFoldDB" id="A0AAD7CM67"/>
<evidence type="ECO:0000313" key="1">
    <source>
        <dbReference type="EMBL" id="KAJ7652941.1"/>
    </source>
</evidence>
<dbReference type="PANTHER" id="PTHR33096:SF1">
    <property type="entry name" value="CXC1-LIKE CYSTEINE CLUSTER ASSOCIATED WITH KDZ TRANSPOSASES DOMAIN-CONTAINING PROTEIN"/>
    <property type="match status" value="1"/>
</dbReference>
<name>A0AAD7CM67_MYCRO</name>